<evidence type="ECO:0000259" key="1">
    <source>
        <dbReference type="Pfam" id="PF07510"/>
    </source>
</evidence>
<evidence type="ECO:0000313" key="3">
    <source>
        <dbReference type="Proteomes" id="UP000019666"/>
    </source>
</evidence>
<proteinExistence type="predicted"/>
<evidence type="ECO:0000313" key="2">
    <source>
        <dbReference type="EMBL" id="EYD77456.1"/>
    </source>
</evidence>
<dbReference type="PANTHER" id="PTHR35149">
    <property type="entry name" value="SLL5132 PROTEIN"/>
    <property type="match status" value="1"/>
</dbReference>
<reference evidence="2 3" key="1">
    <citation type="submission" date="2013-02" db="EMBL/GenBank/DDBJ databases">
        <authorList>
            <person name="Fiebig A."/>
            <person name="Goeker M."/>
            <person name="Klenk H.-P.P."/>
        </authorList>
    </citation>
    <scope>NUCLEOTIDE SEQUENCE [LARGE SCALE GENOMIC DNA]</scope>
    <source>
        <strain evidence="2 3">DSM 19309</strain>
    </source>
</reference>
<dbReference type="AlphaFoldDB" id="A0A017HSV0"/>
<dbReference type="InterPro" id="IPR011089">
    <property type="entry name" value="GmrSD_C"/>
</dbReference>
<dbReference type="EMBL" id="AOSK01000028">
    <property type="protein sequence ID" value="EYD77456.1"/>
    <property type="molecule type" value="Genomic_DNA"/>
</dbReference>
<comment type="caution">
    <text evidence="2">The sequence shown here is derived from an EMBL/GenBank/DDBJ whole genome shotgun (WGS) entry which is preliminary data.</text>
</comment>
<dbReference type="Pfam" id="PF07510">
    <property type="entry name" value="GmrSD_C"/>
    <property type="match status" value="1"/>
</dbReference>
<protein>
    <recommendedName>
        <fullName evidence="1">GmrSD restriction endonucleases C-terminal domain-containing protein</fullName>
    </recommendedName>
</protein>
<gene>
    <name evidence="2" type="ORF">Rumeso_00881</name>
</gene>
<sequence>MFEALNTTGEPLTAFETLKPKIIEAESLEHYQGSASHKDVQRIEVYLDAFKKADDRQRATSELLIPMALAETGDRLQKNLSDQRRYLRDYFDGLPSLDDKRGVVGSLANLTDFVRTGWQSVEDEPALEAFGKFDQEAGFCFQSLRQLKHVIAIAPLSRFYDQYRRSDDATRAQRRQDLITAIKATTAFSMLWRGGHGGTENIDGVYRAVMREGASDQGIPPLARQTDKQQGVVSVNNYRRLLWSRFLKSFSDKDAWIKAASRVPIYDHSAVVTKFLLIVASDDAAADPLDPVLLVRGTKGLAPTIRTDAWDSASHYSVEHIAPQSSKANGWKEGLYDDPGTINRIGNLILLPGEPNSYIGKRPWDHKKLIYKYLCAETAAEAGTIAGTFGSAGLTLGLNGEKILTGTGYLPMCKGISKCTEEWDVDIVDRRSNRLAELAYERVIDWLKV</sequence>
<feature type="domain" description="GmrSD restriction endonucleases C-terminal" evidence="1">
    <location>
        <begin position="315"/>
        <end position="437"/>
    </location>
</feature>
<keyword evidence="3" id="KW-1185">Reference proteome</keyword>
<accession>A0A017HSV0</accession>
<dbReference type="Proteomes" id="UP000019666">
    <property type="component" value="Unassembled WGS sequence"/>
</dbReference>
<dbReference type="HOGENOM" id="CLU_020475_0_0_5"/>
<name>A0A017HSV0_9RHOB</name>
<dbReference type="PANTHER" id="PTHR35149:SF1">
    <property type="entry name" value="DUF5655 DOMAIN-CONTAINING PROTEIN"/>
    <property type="match status" value="1"/>
</dbReference>
<organism evidence="2 3">
    <name type="scientific">Rubellimicrobium mesophilum DSM 19309</name>
    <dbReference type="NCBI Taxonomy" id="442562"/>
    <lineage>
        <taxon>Bacteria</taxon>
        <taxon>Pseudomonadati</taxon>
        <taxon>Pseudomonadota</taxon>
        <taxon>Alphaproteobacteria</taxon>
        <taxon>Rhodobacterales</taxon>
        <taxon>Roseobacteraceae</taxon>
        <taxon>Rubellimicrobium</taxon>
    </lineage>
</organism>